<dbReference type="RefSeq" id="WP_130922492.1">
    <property type="nucleotide sequence ID" value="NZ_JAANOM010000002.1"/>
</dbReference>
<feature type="chain" id="PRO_5020510929" description="Outer membrane protein beta-barrel domain-containing protein" evidence="1">
    <location>
        <begin position="45"/>
        <end position="241"/>
    </location>
</feature>
<protein>
    <recommendedName>
        <fullName evidence="4">Outer membrane protein beta-barrel domain-containing protein</fullName>
    </recommendedName>
</protein>
<comment type="caution">
    <text evidence="2">The sequence shown here is derived from an EMBL/GenBank/DDBJ whole genome shotgun (WGS) entry which is preliminary data.</text>
</comment>
<evidence type="ECO:0000256" key="1">
    <source>
        <dbReference type="SAM" id="SignalP"/>
    </source>
</evidence>
<sequence length="241" mass="26711">MMFKVQISKQKVQIGKWGRSFTIHHLPFTILFFSSLLFASAAFAQENHAPLPPLPVEATFGNNRVQFIGVINRPVSADGKLSYFNLSTGMVDYNNTASETELVIVNNLTYSLFGNVRATAGAEWHYKLGLVPQVGLQYFKANRTWLFLLNPNINVQPSRAISTIGIVEFKPAISKDLSFYSKAQILHVASLSEGTHARSALMLRAGITKGKFTVGLGANFDYYGPMKMEKDNVGLFTRLAL</sequence>
<keyword evidence="3" id="KW-1185">Reference proteome</keyword>
<dbReference type="EMBL" id="SEWY01000001">
    <property type="protein sequence ID" value="TBH75321.1"/>
    <property type="molecule type" value="Genomic_DNA"/>
</dbReference>
<proteinExistence type="predicted"/>
<organism evidence="2 3">
    <name type="scientific">Aquirufa antheringensis</name>
    <dbReference type="NCBI Taxonomy" id="2516559"/>
    <lineage>
        <taxon>Bacteria</taxon>
        <taxon>Pseudomonadati</taxon>
        <taxon>Bacteroidota</taxon>
        <taxon>Cytophagia</taxon>
        <taxon>Cytophagales</taxon>
        <taxon>Flectobacillaceae</taxon>
        <taxon>Aquirufa</taxon>
    </lineage>
</organism>
<name>A0A4Q9BHK9_9BACT</name>
<gene>
    <name evidence="2" type="ORF">EWU20_01725</name>
</gene>
<feature type="signal peptide" evidence="1">
    <location>
        <begin position="1"/>
        <end position="44"/>
    </location>
</feature>
<dbReference type="Proteomes" id="UP000293583">
    <property type="component" value="Unassembled WGS sequence"/>
</dbReference>
<keyword evidence="1" id="KW-0732">Signal</keyword>
<accession>A0A4Q9BHK9</accession>
<evidence type="ECO:0008006" key="4">
    <source>
        <dbReference type="Google" id="ProtNLM"/>
    </source>
</evidence>
<dbReference type="OrthoDB" id="675324at2"/>
<reference evidence="2 3" key="1">
    <citation type="submission" date="2019-02" db="EMBL/GenBank/DDBJ databases">
        <title>Genome of a new Bacteroidetes strain.</title>
        <authorList>
            <person name="Pitt A."/>
        </authorList>
    </citation>
    <scope>NUCLEOTIDE SEQUENCE [LARGE SCALE GENOMIC DNA]</scope>
    <source>
        <strain evidence="2 3">103A-SOEBACH</strain>
    </source>
</reference>
<dbReference type="AlphaFoldDB" id="A0A4Q9BHK9"/>
<evidence type="ECO:0000313" key="2">
    <source>
        <dbReference type="EMBL" id="TBH75321.1"/>
    </source>
</evidence>
<evidence type="ECO:0000313" key="3">
    <source>
        <dbReference type="Proteomes" id="UP000293583"/>
    </source>
</evidence>